<evidence type="ECO:0000313" key="3">
    <source>
        <dbReference type="Proteomes" id="UP000596661"/>
    </source>
</evidence>
<dbReference type="Proteomes" id="UP000596661">
    <property type="component" value="Chromosome 7"/>
</dbReference>
<keyword evidence="3" id="KW-1185">Reference proteome</keyword>
<dbReference type="EnsemblPlants" id="evm.model.07.500">
    <property type="protein sequence ID" value="cds.evm.model.07.500"/>
    <property type="gene ID" value="evm.TU.07.500"/>
</dbReference>
<dbReference type="AlphaFoldDB" id="A0A803Q598"/>
<evidence type="ECO:0000313" key="2">
    <source>
        <dbReference type="EnsemblPlants" id="cds.evm.model.07.500"/>
    </source>
</evidence>
<dbReference type="EMBL" id="UZAU01000635">
    <property type="status" value="NOT_ANNOTATED_CDS"/>
    <property type="molecule type" value="Genomic_DNA"/>
</dbReference>
<reference evidence="2" key="2">
    <citation type="submission" date="2021-03" db="UniProtKB">
        <authorList>
            <consortium name="EnsemblPlants"/>
        </authorList>
    </citation>
    <scope>IDENTIFICATION</scope>
</reference>
<feature type="region of interest" description="Disordered" evidence="1">
    <location>
        <begin position="77"/>
        <end position="98"/>
    </location>
</feature>
<sequence length="98" mass="10537">MFQSFLQMMSQSLNSSQNDADDDIVTSDVSDLTVLDATNDANTSNITDVVNCSDDADTTRAAIWGVDIANVATQHGQYTSQMMPTPHGPQTSQMMTSS</sequence>
<feature type="region of interest" description="Disordered" evidence="1">
    <location>
        <begin position="1"/>
        <end position="22"/>
    </location>
</feature>
<organism evidence="2 3">
    <name type="scientific">Cannabis sativa</name>
    <name type="common">Hemp</name>
    <name type="synonym">Marijuana</name>
    <dbReference type="NCBI Taxonomy" id="3483"/>
    <lineage>
        <taxon>Eukaryota</taxon>
        <taxon>Viridiplantae</taxon>
        <taxon>Streptophyta</taxon>
        <taxon>Embryophyta</taxon>
        <taxon>Tracheophyta</taxon>
        <taxon>Spermatophyta</taxon>
        <taxon>Magnoliopsida</taxon>
        <taxon>eudicotyledons</taxon>
        <taxon>Gunneridae</taxon>
        <taxon>Pentapetalae</taxon>
        <taxon>rosids</taxon>
        <taxon>fabids</taxon>
        <taxon>Rosales</taxon>
        <taxon>Cannabaceae</taxon>
        <taxon>Cannabis</taxon>
    </lineage>
</organism>
<proteinExistence type="predicted"/>
<feature type="compositionally biased region" description="Low complexity" evidence="1">
    <location>
        <begin position="1"/>
        <end position="18"/>
    </location>
</feature>
<protein>
    <submittedName>
        <fullName evidence="2">Uncharacterized protein</fullName>
    </submittedName>
</protein>
<reference evidence="2" key="1">
    <citation type="submission" date="2018-11" db="EMBL/GenBank/DDBJ databases">
        <authorList>
            <person name="Grassa J C."/>
        </authorList>
    </citation>
    <scope>NUCLEOTIDE SEQUENCE [LARGE SCALE GENOMIC DNA]</scope>
</reference>
<name>A0A803Q598_CANSA</name>
<dbReference type="Gramene" id="evm.model.07.500">
    <property type="protein sequence ID" value="cds.evm.model.07.500"/>
    <property type="gene ID" value="evm.TU.07.500"/>
</dbReference>
<accession>A0A803Q598</accession>
<evidence type="ECO:0000256" key="1">
    <source>
        <dbReference type="SAM" id="MobiDB-lite"/>
    </source>
</evidence>